<reference evidence="2" key="1">
    <citation type="submission" date="2021-04" db="EMBL/GenBank/DDBJ databases">
        <authorList>
            <consortium name="Wellcome Sanger Institute Data Sharing"/>
        </authorList>
    </citation>
    <scope>NUCLEOTIDE SEQUENCE [LARGE SCALE GENOMIC DNA]</scope>
</reference>
<evidence type="ECO:0000313" key="2">
    <source>
        <dbReference type="Ensembl" id="ENSATEP00000037117.1"/>
    </source>
</evidence>
<dbReference type="AlphaFoldDB" id="A0A7N6F5X1"/>
<reference evidence="2" key="2">
    <citation type="submission" date="2025-08" db="UniProtKB">
        <authorList>
            <consortium name="Ensembl"/>
        </authorList>
    </citation>
    <scope>IDENTIFICATION</scope>
</reference>
<gene>
    <name evidence="2" type="primary">TGFB2</name>
</gene>
<accession>A0A7N6F5X1</accession>
<dbReference type="GO" id="GO:0031526">
    <property type="term" value="C:brush border membrane"/>
    <property type="evidence" value="ECO:0007669"/>
    <property type="project" value="TreeGrafter"/>
</dbReference>
<name>A0A7N6F5X1_ANATE</name>
<proteinExistence type="predicted"/>
<keyword evidence="3" id="KW-1185">Reference proteome</keyword>
<feature type="transmembrane region" description="Helical" evidence="1">
    <location>
        <begin position="117"/>
        <end position="138"/>
    </location>
</feature>
<protein>
    <submittedName>
        <fullName evidence="2">Uncharacterized protein</fullName>
    </submittedName>
</protein>
<dbReference type="GO" id="GO:0004623">
    <property type="term" value="F:phospholipase A2 activity"/>
    <property type="evidence" value="ECO:0007669"/>
    <property type="project" value="TreeGrafter"/>
</dbReference>
<dbReference type="Proteomes" id="UP000265040">
    <property type="component" value="Chromosome 24"/>
</dbReference>
<dbReference type="InParanoid" id="A0A7N6F5X1"/>
<dbReference type="GO" id="GO:0004622">
    <property type="term" value="F:phosphatidylcholine lysophospholipase activity"/>
    <property type="evidence" value="ECO:0007669"/>
    <property type="project" value="TreeGrafter"/>
</dbReference>
<dbReference type="PANTHER" id="PTHR21325">
    <property type="entry name" value="PHOSPHOLIPASE B, PLB1"/>
    <property type="match status" value="1"/>
</dbReference>
<evidence type="ECO:0000313" key="3">
    <source>
        <dbReference type="Proteomes" id="UP000265040"/>
    </source>
</evidence>
<reference evidence="2" key="3">
    <citation type="submission" date="2025-09" db="UniProtKB">
        <authorList>
            <consortium name="Ensembl"/>
        </authorList>
    </citation>
    <scope>IDENTIFICATION</scope>
</reference>
<keyword evidence="1" id="KW-0472">Membrane</keyword>
<keyword evidence="1" id="KW-1133">Transmembrane helix</keyword>
<dbReference type="OrthoDB" id="10265800at2759"/>
<dbReference type="GO" id="GO:0050253">
    <property type="term" value="F:retinyl-palmitate esterase activity"/>
    <property type="evidence" value="ECO:0007669"/>
    <property type="project" value="TreeGrafter"/>
</dbReference>
<keyword evidence="1" id="KW-0812">Transmembrane</keyword>
<dbReference type="InterPro" id="IPR038885">
    <property type="entry name" value="PLB1"/>
</dbReference>
<dbReference type="GO" id="GO:0006644">
    <property type="term" value="P:phospholipid metabolic process"/>
    <property type="evidence" value="ECO:0007669"/>
    <property type="project" value="TreeGrafter"/>
</dbReference>
<dbReference type="Ensembl" id="ENSATET00000041385.1">
    <property type="protein sequence ID" value="ENSATEP00000037117.1"/>
    <property type="gene ID" value="ENSATEG00000026079.1"/>
</dbReference>
<organism evidence="2 3">
    <name type="scientific">Anabas testudineus</name>
    <name type="common">Climbing perch</name>
    <name type="synonym">Anthias testudineus</name>
    <dbReference type="NCBI Taxonomy" id="64144"/>
    <lineage>
        <taxon>Eukaryota</taxon>
        <taxon>Metazoa</taxon>
        <taxon>Chordata</taxon>
        <taxon>Craniata</taxon>
        <taxon>Vertebrata</taxon>
        <taxon>Euteleostomi</taxon>
        <taxon>Actinopterygii</taxon>
        <taxon>Neopterygii</taxon>
        <taxon>Teleostei</taxon>
        <taxon>Neoteleostei</taxon>
        <taxon>Acanthomorphata</taxon>
        <taxon>Anabantaria</taxon>
        <taxon>Anabantiformes</taxon>
        <taxon>Anabantoidei</taxon>
        <taxon>Anabantidae</taxon>
        <taxon>Anabas</taxon>
    </lineage>
</organism>
<dbReference type="GeneTree" id="ENSGT00530000063883"/>
<sequence>LEEIKRINLEYQAEIQYLISGDRYDGKEDFSVVLQPFLHNFFIPHVGADTSFFSVDCFYFSEQAHAEMAIALWNNMLEPVGSKQVYNNFTYDRSKIRCPSQVHVDRTLIQSSAYLELYIVLYLIFSYSLLTSLCLIYFKKRNSRLPRYLTSHLGSYKLYFIFIIVQTLHLHQDQQPAKSTGNHHHCCSRHTHHHPDKFWFCTNYPCAQVFLHACVGASDRRNRLFAGWYYCSLANSLLLSAPEKQSRWRNRHEKDCFLTHLTSISLYSSVLSWPTTNKSELKCVQS</sequence>
<dbReference type="PANTHER" id="PTHR21325:SF52">
    <property type="entry name" value="PHOSPHOLIPASE B1, MEMBRANE-ASSOCIATED"/>
    <property type="match status" value="1"/>
</dbReference>
<evidence type="ECO:0000256" key="1">
    <source>
        <dbReference type="SAM" id="Phobius"/>
    </source>
</evidence>